<dbReference type="PANTHER" id="PTHR17985">
    <property type="entry name" value="SER/THR-RICH PROTEIN T10 IN DGCR REGION"/>
    <property type="match status" value="1"/>
</dbReference>
<dbReference type="EMBL" id="KV454012">
    <property type="protein sequence ID" value="ODV96899.1"/>
    <property type="molecule type" value="Genomic_DNA"/>
</dbReference>
<sequence>MCILLSAYNAHPDYALILLSNRDEYFVRKTSPASYDKKTNTIAPYDLSRPECGTWIMLNTKTNKLAILLNFREEDDDEQVAKLESEFGYPDNNIGGFSLVFGNLQKLITKKDTMYILSNRAKDSSKQPIFNKDYSKSYFVFSNSSIDIDTKWRKIDVGTNCLKELIEKNYNLNEKDLINKLFELLSKNDLNYSCKDLRQNFQNLKDTIFVPPLINNDKLLKDGKYVGQYYGTRTQTIILINKNGDLKYIEKTLHSKDSSEVENSFKNFEYNIFNNENVKEY</sequence>
<dbReference type="PANTHER" id="PTHR17985:SF8">
    <property type="entry name" value="TRANSPORT AND GOLGI ORGANIZATION PROTEIN 2 HOMOLOG"/>
    <property type="match status" value="1"/>
</dbReference>
<evidence type="ECO:0000313" key="1">
    <source>
        <dbReference type="EMBL" id="ODV96899.1"/>
    </source>
</evidence>
<protein>
    <recommendedName>
        <fullName evidence="3">Transport and Golgi organization protein 2</fullName>
    </recommendedName>
</protein>
<dbReference type="Proteomes" id="UP000094236">
    <property type="component" value="Unassembled WGS sequence"/>
</dbReference>
<organism evidence="1 2">
    <name type="scientific">Pachysolen tannophilus NRRL Y-2460</name>
    <dbReference type="NCBI Taxonomy" id="669874"/>
    <lineage>
        <taxon>Eukaryota</taxon>
        <taxon>Fungi</taxon>
        <taxon>Dikarya</taxon>
        <taxon>Ascomycota</taxon>
        <taxon>Saccharomycotina</taxon>
        <taxon>Pichiomycetes</taxon>
        <taxon>Pachysolenaceae</taxon>
        <taxon>Pachysolen</taxon>
    </lineage>
</organism>
<keyword evidence="2" id="KW-1185">Reference proteome</keyword>
<reference evidence="2" key="1">
    <citation type="submission" date="2016-05" db="EMBL/GenBank/DDBJ databases">
        <title>Comparative genomics of biotechnologically important yeasts.</title>
        <authorList>
            <consortium name="DOE Joint Genome Institute"/>
            <person name="Riley R."/>
            <person name="Haridas S."/>
            <person name="Wolfe K.H."/>
            <person name="Lopes M.R."/>
            <person name="Hittinger C.T."/>
            <person name="Goker M."/>
            <person name="Salamov A."/>
            <person name="Wisecaver J."/>
            <person name="Long T.M."/>
            <person name="Aerts A.L."/>
            <person name="Barry K."/>
            <person name="Choi C."/>
            <person name="Clum A."/>
            <person name="Coughlan A.Y."/>
            <person name="Deshpande S."/>
            <person name="Douglass A.P."/>
            <person name="Hanson S.J."/>
            <person name="Klenk H.-P."/>
            <person name="Labutti K."/>
            <person name="Lapidus A."/>
            <person name="Lindquist E."/>
            <person name="Lipzen A."/>
            <person name="Meier-Kolthoff J.P."/>
            <person name="Ohm R.A."/>
            <person name="Otillar R.P."/>
            <person name="Pangilinan J."/>
            <person name="Peng Y."/>
            <person name="Rokas A."/>
            <person name="Rosa C.A."/>
            <person name="Scheuner C."/>
            <person name="Sibirny A.A."/>
            <person name="Slot J.C."/>
            <person name="Stielow J.B."/>
            <person name="Sun H."/>
            <person name="Kurtzman C.P."/>
            <person name="Blackwell M."/>
            <person name="Grigoriev I.V."/>
            <person name="Jeffries T.W."/>
        </authorList>
    </citation>
    <scope>NUCLEOTIDE SEQUENCE [LARGE SCALE GENOMIC DNA]</scope>
    <source>
        <strain evidence="2">NRRL Y-2460</strain>
    </source>
</reference>
<gene>
    <name evidence="1" type="ORF">PACTADRAFT_48692</name>
</gene>
<name>A0A1E4TYS7_PACTA</name>
<accession>A0A1E4TYS7</accession>
<proteinExistence type="predicted"/>
<dbReference type="AlphaFoldDB" id="A0A1E4TYS7"/>
<dbReference type="Pfam" id="PF05742">
    <property type="entry name" value="TANGO2"/>
    <property type="match status" value="2"/>
</dbReference>
<evidence type="ECO:0008006" key="3">
    <source>
        <dbReference type="Google" id="ProtNLM"/>
    </source>
</evidence>
<dbReference type="GO" id="GO:0009306">
    <property type="term" value="P:protein secretion"/>
    <property type="evidence" value="ECO:0007669"/>
    <property type="project" value="TreeGrafter"/>
</dbReference>
<dbReference type="InterPro" id="IPR008551">
    <property type="entry name" value="TANGO2"/>
</dbReference>
<dbReference type="GO" id="GO:0007030">
    <property type="term" value="P:Golgi organization"/>
    <property type="evidence" value="ECO:0007669"/>
    <property type="project" value="TreeGrafter"/>
</dbReference>
<dbReference type="OrthoDB" id="191601at2759"/>
<dbReference type="GO" id="GO:0005794">
    <property type="term" value="C:Golgi apparatus"/>
    <property type="evidence" value="ECO:0007669"/>
    <property type="project" value="TreeGrafter"/>
</dbReference>
<evidence type="ECO:0000313" key="2">
    <source>
        <dbReference type="Proteomes" id="UP000094236"/>
    </source>
</evidence>